<dbReference type="InterPro" id="IPR018060">
    <property type="entry name" value="HTH_AraC"/>
</dbReference>
<dbReference type="RefSeq" id="WP_013130378.1">
    <property type="nucleotide sequence ID" value="NC_014165.1"/>
</dbReference>
<evidence type="ECO:0000259" key="4">
    <source>
        <dbReference type="PROSITE" id="PS01124"/>
    </source>
</evidence>
<dbReference type="AlphaFoldDB" id="D6Y2N4"/>
<dbReference type="EMBL" id="CP001874">
    <property type="protein sequence ID" value="ADG86845.1"/>
    <property type="molecule type" value="Genomic_DNA"/>
</dbReference>
<dbReference type="Pfam" id="PF12833">
    <property type="entry name" value="HTH_18"/>
    <property type="match status" value="1"/>
</dbReference>
<dbReference type="PANTHER" id="PTHR46796:SF15">
    <property type="entry name" value="BLL1074 PROTEIN"/>
    <property type="match status" value="1"/>
</dbReference>
<dbReference type="STRING" id="469371.Tbis_0111"/>
<dbReference type="Gene3D" id="1.10.10.60">
    <property type="entry name" value="Homeodomain-like"/>
    <property type="match status" value="1"/>
</dbReference>
<gene>
    <name evidence="5" type="ordered locus">Tbis_0111</name>
</gene>
<dbReference type="OrthoDB" id="9815799at2"/>
<accession>D6Y2N4</accession>
<evidence type="ECO:0000313" key="5">
    <source>
        <dbReference type="EMBL" id="ADG86845.1"/>
    </source>
</evidence>
<organism evidence="5 6">
    <name type="scientific">Thermobispora bispora (strain ATCC 19993 / DSM 43833 / CBS 139.67 / JCM 10125 / KCTC 9307 / NBRC 14880 / R51)</name>
    <dbReference type="NCBI Taxonomy" id="469371"/>
    <lineage>
        <taxon>Bacteria</taxon>
        <taxon>Bacillati</taxon>
        <taxon>Actinomycetota</taxon>
        <taxon>Actinomycetes</taxon>
        <taxon>Streptosporangiales</taxon>
        <taxon>Streptosporangiaceae</taxon>
        <taxon>Thermobispora</taxon>
    </lineage>
</organism>
<protein>
    <submittedName>
        <fullName evidence="5">Transcriptional regulator, AraC family</fullName>
    </submittedName>
</protein>
<dbReference type="HOGENOM" id="CLU_066193_3_1_11"/>
<evidence type="ECO:0000313" key="6">
    <source>
        <dbReference type="Proteomes" id="UP000006640"/>
    </source>
</evidence>
<dbReference type="GO" id="GO:0003700">
    <property type="term" value="F:DNA-binding transcription factor activity"/>
    <property type="evidence" value="ECO:0007669"/>
    <property type="project" value="InterPro"/>
</dbReference>
<keyword evidence="1" id="KW-0805">Transcription regulation</keyword>
<keyword evidence="6" id="KW-1185">Reference proteome</keyword>
<evidence type="ECO:0000256" key="3">
    <source>
        <dbReference type="ARBA" id="ARBA00023163"/>
    </source>
</evidence>
<proteinExistence type="predicted"/>
<dbReference type="InterPro" id="IPR046532">
    <property type="entry name" value="DUF6597"/>
</dbReference>
<dbReference type="Pfam" id="PF20240">
    <property type="entry name" value="DUF6597"/>
    <property type="match status" value="1"/>
</dbReference>
<dbReference type="Proteomes" id="UP000006640">
    <property type="component" value="Chromosome"/>
</dbReference>
<dbReference type="GO" id="GO:0043565">
    <property type="term" value="F:sequence-specific DNA binding"/>
    <property type="evidence" value="ECO:0007669"/>
    <property type="project" value="InterPro"/>
</dbReference>
<reference evidence="5 6" key="1">
    <citation type="submission" date="2010-01" db="EMBL/GenBank/DDBJ databases">
        <title>The complete genome of Thermobispora bispora DSM 43833.</title>
        <authorList>
            <consortium name="US DOE Joint Genome Institute (JGI-PGF)"/>
            <person name="Lucas S."/>
            <person name="Copeland A."/>
            <person name="Lapidus A."/>
            <person name="Glavina del Rio T."/>
            <person name="Dalin E."/>
            <person name="Tice H."/>
            <person name="Bruce D."/>
            <person name="Goodwin L."/>
            <person name="Pitluck S."/>
            <person name="Kyrpides N."/>
            <person name="Mavromatis K."/>
            <person name="Ivanova N."/>
            <person name="Mikhailova N."/>
            <person name="Chertkov O."/>
            <person name="Brettin T."/>
            <person name="Detter J.C."/>
            <person name="Han C."/>
            <person name="Larimer F."/>
            <person name="Land M."/>
            <person name="Hauser L."/>
            <person name="Markowitz V."/>
            <person name="Cheng J.-F."/>
            <person name="Hugenholtz P."/>
            <person name="Woyke T."/>
            <person name="Wu D."/>
            <person name="Jando M."/>
            <person name="Schneider S."/>
            <person name="Klenk H.-P."/>
            <person name="Eisen J.A."/>
        </authorList>
    </citation>
    <scope>NUCLEOTIDE SEQUENCE [LARGE SCALE GENOMIC DNA]</scope>
    <source>
        <strain evidence="6">ATCC 19993 / DSM 43833 / CBS 139.67 / JCM 10125 / KCTC 9307 / NBRC 14880 / R51</strain>
    </source>
</reference>
<sequence>MAWYVAAPVAPDLSRDLVTAWTVRTEGRHRLVPDGCVDVLWIDNGTVWVCGPETSAWSFRLPPGTQAVGVRFRPGRASAVFKIAAHELRDRRVALEDVLGSRAHRLLAEQVGYAADEAARLRVMEDHVRRWVAEAPVADAVPAAVVRMLTRDIGTSITALADAVGLGERQLHRRCLTAFGYGAATLRRILRLQGFLELARTAGDVTGLATLAAAAGYTDQPHLSRDCRAIAGISPRALVAEARAGRLTGGPYDQVSRRISSARSAGRPLALVSG</sequence>
<dbReference type="KEGG" id="tbi:Tbis_0111"/>
<dbReference type="InterPro" id="IPR050204">
    <property type="entry name" value="AraC_XylS_family_regulators"/>
</dbReference>
<dbReference type="PROSITE" id="PS01124">
    <property type="entry name" value="HTH_ARAC_FAMILY_2"/>
    <property type="match status" value="1"/>
</dbReference>
<keyword evidence="2" id="KW-0238">DNA-binding</keyword>
<evidence type="ECO:0000256" key="2">
    <source>
        <dbReference type="ARBA" id="ARBA00023125"/>
    </source>
</evidence>
<keyword evidence="3" id="KW-0804">Transcription</keyword>
<evidence type="ECO:0000256" key="1">
    <source>
        <dbReference type="ARBA" id="ARBA00023015"/>
    </source>
</evidence>
<feature type="domain" description="HTH araC/xylS-type" evidence="4">
    <location>
        <begin position="139"/>
        <end position="241"/>
    </location>
</feature>
<dbReference type="eggNOG" id="COG2207">
    <property type="taxonomic scope" value="Bacteria"/>
</dbReference>
<dbReference type="PANTHER" id="PTHR46796">
    <property type="entry name" value="HTH-TYPE TRANSCRIPTIONAL ACTIVATOR RHAS-RELATED"/>
    <property type="match status" value="1"/>
</dbReference>
<name>D6Y2N4_THEBD</name>
<dbReference type="SMART" id="SM00342">
    <property type="entry name" value="HTH_ARAC"/>
    <property type="match status" value="1"/>
</dbReference>